<proteinExistence type="inferred from homology"/>
<evidence type="ECO:0000256" key="7">
    <source>
        <dbReference type="ARBA" id="ARBA00023170"/>
    </source>
</evidence>
<comment type="similarity">
    <text evidence="2 9">Belongs to the G-protein coupled receptor 1 family.</text>
</comment>
<gene>
    <name evidence="13" type="ORF">PMEA_00030360</name>
</gene>
<feature type="transmembrane region" description="Helical" evidence="11">
    <location>
        <begin position="65"/>
        <end position="89"/>
    </location>
</feature>
<feature type="compositionally biased region" description="Basic and acidic residues" evidence="10">
    <location>
        <begin position="359"/>
        <end position="380"/>
    </location>
</feature>
<dbReference type="GO" id="GO:0005886">
    <property type="term" value="C:plasma membrane"/>
    <property type="evidence" value="ECO:0007669"/>
    <property type="project" value="TreeGrafter"/>
</dbReference>
<feature type="region of interest" description="Disordered" evidence="10">
    <location>
        <begin position="349"/>
        <end position="380"/>
    </location>
</feature>
<evidence type="ECO:0000256" key="6">
    <source>
        <dbReference type="ARBA" id="ARBA00023136"/>
    </source>
</evidence>
<evidence type="ECO:0000256" key="8">
    <source>
        <dbReference type="ARBA" id="ARBA00023224"/>
    </source>
</evidence>
<dbReference type="PANTHER" id="PTHR45695">
    <property type="entry name" value="LEUCOKININ RECEPTOR-RELATED"/>
    <property type="match status" value="1"/>
</dbReference>
<organism evidence="13 14">
    <name type="scientific">Pocillopora meandrina</name>
    <dbReference type="NCBI Taxonomy" id="46732"/>
    <lineage>
        <taxon>Eukaryota</taxon>
        <taxon>Metazoa</taxon>
        <taxon>Cnidaria</taxon>
        <taxon>Anthozoa</taxon>
        <taxon>Hexacorallia</taxon>
        <taxon>Scleractinia</taxon>
        <taxon>Astrocoeniina</taxon>
        <taxon>Pocilloporidae</taxon>
        <taxon>Pocillopora</taxon>
    </lineage>
</organism>
<dbReference type="EMBL" id="CALNXJ010000066">
    <property type="protein sequence ID" value="CAH3158012.1"/>
    <property type="molecule type" value="Genomic_DNA"/>
</dbReference>
<comment type="caution">
    <text evidence="13">The sequence shown here is derived from an EMBL/GenBank/DDBJ whole genome shotgun (WGS) entry which is preliminary data.</text>
</comment>
<keyword evidence="3 9" id="KW-0812">Transmembrane</keyword>
<evidence type="ECO:0000256" key="10">
    <source>
        <dbReference type="SAM" id="MobiDB-lite"/>
    </source>
</evidence>
<dbReference type="CDD" id="cd00637">
    <property type="entry name" value="7tm_classA_rhodopsin-like"/>
    <property type="match status" value="1"/>
</dbReference>
<dbReference type="SUPFAM" id="SSF81321">
    <property type="entry name" value="Family A G protein-coupled receptor-like"/>
    <property type="match status" value="1"/>
</dbReference>
<feature type="transmembrane region" description="Helical" evidence="11">
    <location>
        <begin position="247"/>
        <end position="267"/>
    </location>
</feature>
<feature type="compositionally biased region" description="Polar residues" evidence="10">
    <location>
        <begin position="1"/>
        <end position="14"/>
    </location>
</feature>
<keyword evidence="5 9" id="KW-0297">G-protein coupled receptor</keyword>
<dbReference type="InterPro" id="IPR000276">
    <property type="entry name" value="GPCR_Rhodpsn"/>
</dbReference>
<keyword evidence="14" id="KW-1185">Reference proteome</keyword>
<feature type="transmembrane region" description="Helical" evidence="11">
    <location>
        <begin position="142"/>
        <end position="164"/>
    </location>
</feature>
<keyword evidence="6 11" id="KW-0472">Membrane</keyword>
<evidence type="ECO:0000256" key="3">
    <source>
        <dbReference type="ARBA" id="ARBA00022692"/>
    </source>
</evidence>
<dbReference type="InterPro" id="IPR000611">
    <property type="entry name" value="NPY_rcpt"/>
</dbReference>
<keyword evidence="8 9" id="KW-0807">Transducer</keyword>
<evidence type="ECO:0000313" key="13">
    <source>
        <dbReference type="EMBL" id="CAH3158012.1"/>
    </source>
</evidence>
<evidence type="ECO:0000256" key="2">
    <source>
        <dbReference type="ARBA" id="ARBA00010663"/>
    </source>
</evidence>
<feature type="region of interest" description="Disordered" evidence="10">
    <location>
        <begin position="1"/>
        <end position="21"/>
    </location>
</feature>
<feature type="transmembrane region" description="Helical" evidence="11">
    <location>
        <begin position="184"/>
        <end position="206"/>
    </location>
</feature>
<evidence type="ECO:0000256" key="11">
    <source>
        <dbReference type="SAM" id="Phobius"/>
    </source>
</evidence>
<dbReference type="Pfam" id="PF00001">
    <property type="entry name" value="7tm_1"/>
    <property type="match status" value="1"/>
</dbReference>
<accession>A0AAU9XVU5</accession>
<dbReference type="InterPro" id="IPR017452">
    <property type="entry name" value="GPCR_Rhodpsn_7TM"/>
</dbReference>
<dbReference type="Proteomes" id="UP001159428">
    <property type="component" value="Unassembled WGS sequence"/>
</dbReference>
<dbReference type="GO" id="GO:0004983">
    <property type="term" value="F:neuropeptide Y receptor activity"/>
    <property type="evidence" value="ECO:0007669"/>
    <property type="project" value="InterPro"/>
</dbReference>
<dbReference type="Gene3D" id="1.20.1070.10">
    <property type="entry name" value="Rhodopsin 7-helix transmembrane proteins"/>
    <property type="match status" value="1"/>
</dbReference>
<comment type="subcellular location">
    <subcellularLocation>
        <location evidence="1">Membrane</location>
        <topology evidence="1">Multi-pass membrane protein</topology>
    </subcellularLocation>
</comment>
<feature type="transmembrane region" description="Helical" evidence="11">
    <location>
        <begin position="101"/>
        <end position="121"/>
    </location>
</feature>
<dbReference type="PROSITE" id="PS50262">
    <property type="entry name" value="G_PROTEIN_RECEP_F1_2"/>
    <property type="match status" value="1"/>
</dbReference>
<dbReference type="PRINTS" id="PR00237">
    <property type="entry name" value="GPCRRHODOPSN"/>
</dbReference>
<name>A0AAU9XVU5_9CNID</name>
<dbReference type="AlphaFoldDB" id="A0AAU9XVU5"/>
<reference evidence="13 14" key="1">
    <citation type="submission" date="2022-05" db="EMBL/GenBank/DDBJ databases">
        <authorList>
            <consortium name="Genoscope - CEA"/>
            <person name="William W."/>
        </authorList>
    </citation>
    <scope>NUCLEOTIDE SEQUENCE [LARGE SCALE GENOMIC DNA]</scope>
</reference>
<keyword evidence="4 11" id="KW-1133">Transmembrane helix</keyword>
<dbReference type="PROSITE" id="PS00237">
    <property type="entry name" value="G_PROTEIN_RECEP_F1_1"/>
    <property type="match status" value="1"/>
</dbReference>
<feature type="domain" description="G-protein coupled receptors family 1 profile" evidence="12">
    <location>
        <begin position="45"/>
        <end position="306"/>
    </location>
</feature>
<protein>
    <recommendedName>
        <fullName evidence="12">G-protein coupled receptors family 1 profile domain-containing protein</fullName>
    </recommendedName>
</protein>
<evidence type="ECO:0000313" key="14">
    <source>
        <dbReference type="Proteomes" id="UP001159428"/>
    </source>
</evidence>
<evidence type="ECO:0000256" key="1">
    <source>
        <dbReference type="ARBA" id="ARBA00004141"/>
    </source>
</evidence>
<keyword evidence="7 9" id="KW-0675">Receptor</keyword>
<evidence type="ECO:0000256" key="4">
    <source>
        <dbReference type="ARBA" id="ARBA00022989"/>
    </source>
</evidence>
<evidence type="ECO:0000256" key="5">
    <source>
        <dbReference type="ARBA" id="ARBA00023040"/>
    </source>
</evidence>
<feature type="transmembrane region" description="Helical" evidence="11">
    <location>
        <begin position="32"/>
        <end position="53"/>
    </location>
</feature>
<evidence type="ECO:0000259" key="12">
    <source>
        <dbReference type="PROSITE" id="PS50262"/>
    </source>
</evidence>
<dbReference type="PRINTS" id="PR01012">
    <property type="entry name" value="NRPEPTIDEYR"/>
</dbReference>
<evidence type="ECO:0000256" key="9">
    <source>
        <dbReference type="RuleBase" id="RU000688"/>
    </source>
</evidence>
<sequence>MGDTDNMTMSSPNHTETHQRSILDTPEGKAQLSIYVLTFLLGSFGNVLVLLVVRSKKHRTVNDLFIVNLAISDLLMIGFLPVYSAKILVQFHHSTAFCKSVFPIATMTFFVSIFTLTSMAIHRCYVITNPFKPEMRKWKIMAWLVGVWVASFIAVLPLVLAIEGGLPGTADCPESWHSDALRKAYTACLFVLQYSLPLAVITAAYIRIAVDLLKSSTERFGPGKSLNNNRRDGNALSRLACKEDIQVLKTVAVIVLVFAICLLPLQLRWMMLDFGGETQRRIAGQVFVKFDVLLSIFHSCLNPLVYGTLTRRFRRGYIRYLICLCPCFKDRVPNGTASTTGYHYQDCSSPTNQNGSALDHAERTPLGRESPEHETKSTEV</sequence>
<dbReference type="PANTHER" id="PTHR45695:SF9">
    <property type="entry name" value="LEUCOKININ RECEPTOR"/>
    <property type="match status" value="1"/>
</dbReference>
<feature type="transmembrane region" description="Helical" evidence="11">
    <location>
        <begin position="287"/>
        <end position="309"/>
    </location>
</feature>